<evidence type="ECO:0000313" key="3">
    <source>
        <dbReference type="WBParaSite" id="ACRNAN_scaffold11986.g26114.t1"/>
    </source>
</evidence>
<sequence>MTRMWTDKIFFTFICFISCFVTTIRSDALCQSPRGSAGMIVMPGVVNGVPERSSPVITDNTTNFGPYGYVKAIAVGCGGCDALRSLPCLSGIFSTPPPITNITVREPVEPIFNESYCQRPYKDLAGLVIMQAKDINVNVMFMLTQTQQQKAIG</sequence>
<dbReference type="AlphaFoldDB" id="A0A914CMN5"/>
<keyword evidence="2" id="KW-1185">Reference proteome</keyword>
<proteinExistence type="predicted"/>
<organism evidence="2 3">
    <name type="scientific">Acrobeloides nanus</name>
    <dbReference type="NCBI Taxonomy" id="290746"/>
    <lineage>
        <taxon>Eukaryota</taxon>
        <taxon>Metazoa</taxon>
        <taxon>Ecdysozoa</taxon>
        <taxon>Nematoda</taxon>
        <taxon>Chromadorea</taxon>
        <taxon>Rhabditida</taxon>
        <taxon>Tylenchina</taxon>
        <taxon>Cephalobomorpha</taxon>
        <taxon>Cephaloboidea</taxon>
        <taxon>Cephalobidae</taxon>
        <taxon>Acrobeloides</taxon>
    </lineage>
</organism>
<dbReference type="Proteomes" id="UP000887540">
    <property type="component" value="Unplaced"/>
</dbReference>
<reference evidence="3" key="1">
    <citation type="submission" date="2022-11" db="UniProtKB">
        <authorList>
            <consortium name="WormBaseParasite"/>
        </authorList>
    </citation>
    <scope>IDENTIFICATION</scope>
</reference>
<feature type="chain" id="PRO_5038034598" evidence="1">
    <location>
        <begin position="27"/>
        <end position="153"/>
    </location>
</feature>
<name>A0A914CMN5_9BILA</name>
<protein>
    <submittedName>
        <fullName evidence="3">Uncharacterized protein</fullName>
    </submittedName>
</protein>
<feature type="signal peptide" evidence="1">
    <location>
        <begin position="1"/>
        <end position="26"/>
    </location>
</feature>
<dbReference type="WBParaSite" id="ACRNAN_scaffold11986.g26114.t1">
    <property type="protein sequence ID" value="ACRNAN_scaffold11986.g26114.t1"/>
    <property type="gene ID" value="ACRNAN_scaffold11986.g26114"/>
</dbReference>
<evidence type="ECO:0000256" key="1">
    <source>
        <dbReference type="SAM" id="SignalP"/>
    </source>
</evidence>
<evidence type="ECO:0000313" key="2">
    <source>
        <dbReference type="Proteomes" id="UP000887540"/>
    </source>
</evidence>
<accession>A0A914CMN5</accession>
<keyword evidence="1" id="KW-0732">Signal</keyword>